<proteinExistence type="predicted"/>
<evidence type="ECO:0000256" key="1">
    <source>
        <dbReference type="SAM" id="MobiDB-lite"/>
    </source>
</evidence>
<sequence length="732" mass="82919">MPYANKRKANIEKLLKQEASKCKKVSDFFTKNENARTSSSTSCDTNVEKESEQLLNMAPIEVESEVQGTAATGGTDQGEPRKDNELNEVDFDIRNSDREGNVQFVHTRAPSNNIPSNTTPSTLSSTSSANINSITLVTTSDVGLPISTANTSSTQMTTETTTEYYRGYPLNLKALLGKFGDGVLSQYYERSRVSTQNRQRARVFVKCCICGEFEEEAKRFSANGRVYMAQGVRCDGKKKIQDVIDHLLGPSHRAAQEKKQLSRWWNAKDKRHPFINLATKSDPTVVKTLTEMAVEVYNDSKSLTLAAWSWPGRSLANLHAQQQFRSLTDSDNVQSFTPFKPSGEELHYRDPMHYAEMLEIIGDTERSTLEKNSRTVFVLLHKWMVLSMLGNKIRNLYLFDSIHPRTLFLLRQDLQVQGKVPSVVLKSKFVGMSTDGESANTGKDSGLWARVENYVGRSTRNIWCACHRSDLAMEDVMRTKELKTIKPDMRSFPPHHEVRFAQHLVQLCGAILFNLDGCLKHWQKICDAPREYNTKEVSSAKGFLKLWQPTGVQAWLTAVMVDTCCIFRYIEKEAQKPGIIIPDILKYRDTALQKLDIMQTEPYPGGQEELLTKKIAELHPENDEAVDNTPRRTHNTNVTTFRRGKQPIRQEVIDSSRNFLQTRLNEEQTEIVTTIINLTSAKRAIEFINIALPQLESSGITDKQAFIDAVLENFTEMLPDTHIPARDYGVRL</sequence>
<reference evidence="2" key="1">
    <citation type="submission" date="2020-04" db="EMBL/GenBank/DDBJ databases">
        <authorList>
            <person name="Alioto T."/>
            <person name="Alioto T."/>
            <person name="Gomez Garrido J."/>
        </authorList>
    </citation>
    <scope>NUCLEOTIDE SEQUENCE</scope>
    <source>
        <strain evidence="2">A484AB</strain>
    </source>
</reference>
<dbReference type="EMBL" id="CACRXK020000114">
    <property type="protein sequence ID" value="CAB3978456.1"/>
    <property type="molecule type" value="Genomic_DNA"/>
</dbReference>
<comment type="caution">
    <text evidence="2">The sequence shown here is derived from an EMBL/GenBank/DDBJ whole genome shotgun (WGS) entry which is preliminary data.</text>
</comment>
<evidence type="ECO:0000313" key="3">
    <source>
        <dbReference type="Proteomes" id="UP001152795"/>
    </source>
</evidence>
<dbReference type="OrthoDB" id="6597828at2759"/>
<feature type="compositionally biased region" description="Basic and acidic residues" evidence="1">
    <location>
        <begin position="78"/>
        <end position="100"/>
    </location>
</feature>
<dbReference type="Proteomes" id="UP001152795">
    <property type="component" value="Unassembled WGS sequence"/>
</dbReference>
<accession>A0A6S7FRL0</accession>
<feature type="compositionally biased region" description="Low complexity" evidence="1">
    <location>
        <begin position="109"/>
        <end position="127"/>
    </location>
</feature>
<evidence type="ECO:0000313" key="2">
    <source>
        <dbReference type="EMBL" id="CAB3978456.1"/>
    </source>
</evidence>
<name>A0A6S7FRL0_PARCT</name>
<feature type="region of interest" description="Disordered" evidence="1">
    <location>
        <begin position="66"/>
        <end position="127"/>
    </location>
</feature>
<protein>
    <submittedName>
        <fullName evidence="2">Uncharacterized protein</fullName>
    </submittedName>
</protein>
<dbReference type="AlphaFoldDB" id="A0A6S7FRL0"/>
<keyword evidence="3" id="KW-1185">Reference proteome</keyword>
<organism evidence="2 3">
    <name type="scientific">Paramuricea clavata</name>
    <name type="common">Red gorgonian</name>
    <name type="synonym">Violescent sea-whip</name>
    <dbReference type="NCBI Taxonomy" id="317549"/>
    <lineage>
        <taxon>Eukaryota</taxon>
        <taxon>Metazoa</taxon>
        <taxon>Cnidaria</taxon>
        <taxon>Anthozoa</taxon>
        <taxon>Octocorallia</taxon>
        <taxon>Malacalcyonacea</taxon>
        <taxon>Plexauridae</taxon>
        <taxon>Paramuricea</taxon>
    </lineage>
</organism>
<gene>
    <name evidence="2" type="ORF">PACLA_8A077397</name>
</gene>